<name>A0A8J7QEU2_9BACT</name>
<dbReference type="Pfam" id="PF08482">
    <property type="entry name" value="HrpB_C"/>
    <property type="match status" value="1"/>
</dbReference>
<dbReference type="InterPro" id="IPR013689">
    <property type="entry name" value="RNA_helicase_ATP-dep_HrpB_C"/>
</dbReference>
<dbReference type="Gene3D" id="1.20.120.1080">
    <property type="match status" value="1"/>
</dbReference>
<dbReference type="SMART" id="SM00487">
    <property type="entry name" value="DEXDc"/>
    <property type="match status" value="1"/>
</dbReference>
<keyword evidence="3 7" id="KW-0347">Helicase</keyword>
<dbReference type="SMART" id="SM00490">
    <property type="entry name" value="HELICc"/>
    <property type="match status" value="1"/>
</dbReference>
<dbReference type="Pfam" id="PF00271">
    <property type="entry name" value="Helicase_C"/>
    <property type="match status" value="1"/>
</dbReference>
<dbReference type="NCBIfam" id="TIGR01970">
    <property type="entry name" value="DEAH_box_HrpB"/>
    <property type="match status" value="1"/>
</dbReference>
<dbReference type="PROSITE" id="PS51192">
    <property type="entry name" value="HELICASE_ATP_BIND_1"/>
    <property type="match status" value="1"/>
</dbReference>
<feature type="domain" description="Helicase ATP-binding" evidence="5">
    <location>
        <begin position="21"/>
        <end position="184"/>
    </location>
</feature>
<dbReference type="InterPro" id="IPR014001">
    <property type="entry name" value="Helicase_ATP-bd"/>
</dbReference>
<dbReference type="AlphaFoldDB" id="A0A8J7QEU2"/>
<proteinExistence type="predicted"/>
<comment type="caution">
    <text evidence="7">The sequence shown here is derived from an EMBL/GenBank/DDBJ whole genome shotgun (WGS) entry which is preliminary data.</text>
</comment>
<dbReference type="CDD" id="cd17990">
    <property type="entry name" value="DEXHc_HrpB"/>
    <property type="match status" value="1"/>
</dbReference>
<dbReference type="InterPro" id="IPR010225">
    <property type="entry name" value="HrpB"/>
</dbReference>
<dbReference type="InterPro" id="IPR001650">
    <property type="entry name" value="Helicase_C-like"/>
</dbReference>
<dbReference type="SUPFAM" id="SSF52540">
    <property type="entry name" value="P-loop containing nucleoside triphosphate hydrolases"/>
    <property type="match status" value="1"/>
</dbReference>
<dbReference type="InterPro" id="IPR049614">
    <property type="entry name" value="HrpB_DEXH"/>
</dbReference>
<evidence type="ECO:0000259" key="6">
    <source>
        <dbReference type="PROSITE" id="PS51194"/>
    </source>
</evidence>
<organism evidence="7 8">
    <name type="scientific">Acanthopleuribacter pedis</name>
    <dbReference type="NCBI Taxonomy" id="442870"/>
    <lineage>
        <taxon>Bacteria</taxon>
        <taxon>Pseudomonadati</taxon>
        <taxon>Acidobacteriota</taxon>
        <taxon>Holophagae</taxon>
        <taxon>Acanthopleuribacterales</taxon>
        <taxon>Acanthopleuribacteraceae</taxon>
        <taxon>Acanthopleuribacter</taxon>
    </lineage>
</organism>
<dbReference type="RefSeq" id="WP_207856301.1">
    <property type="nucleotide sequence ID" value="NZ_JAFREP010000001.1"/>
</dbReference>
<dbReference type="GO" id="GO:0005524">
    <property type="term" value="F:ATP binding"/>
    <property type="evidence" value="ECO:0007669"/>
    <property type="project" value="UniProtKB-KW"/>
</dbReference>
<dbReference type="Pfam" id="PF04408">
    <property type="entry name" value="WHD_HA2"/>
    <property type="match status" value="1"/>
</dbReference>
<evidence type="ECO:0000259" key="5">
    <source>
        <dbReference type="PROSITE" id="PS51192"/>
    </source>
</evidence>
<dbReference type="PANTHER" id="PTHR43519">
    <property type="entry name" value="ATP-DEPENDENT RNA HELICASE HRPB"/>
    <property type="match status" value="1"/>
</dbReference>
<dbReference type="InterPro" id="IPR007502">
    <property type="entry name" value="Helicase-assoc_dom"/>
</dbReference>
<evidence type="ECO:0000256" key="2">
    <source>
        <dbReference type="ARBA" id="ARBA00022801"/>
    </source>
</evidence>
<dbReference type="Pfam" id="PF00270">
    <property type="entry name" value="DEAD"/>
    <property type="match status" value="1"/>
</dbReference>
<keyword evidence="4" id="KW-0067">ATP-binding</keyword>
<gene>
    <name evidence="7" type="primary">hrpB</name>
    <name evidence="7" type="ORF">J3U88_01240</name>
</gene>
<evidence type="ECO:0000256" key="3">
    <source>
        <dbReference type="ARBA" id="ARBA00022806"/>
    </source>
</evidence>
<dbReference type="GO" id="GO:0003676">
    <property type="term" value="F:nucleic acid binding"/>
    <property type="evidence" value="ECO:0007669"/>
    <property type="project" value="InterPro"/>
</dbReference>
<protein>
    <submittedName>
        <fullName evidence="7">ATP-dependent helicase HrpB</fullName>
    </submittedName>
</protein>
<dbReference type="CDD" id="cd18791">
    <property type="entry name" value="SF2_C_RHA"/>
    <property type="match status" value="1"/>
</dbReference>
<keyword evidence="2" id="KW-0378">Hydrolase</keyword>
<dbReference type="GO" id="GO:0004386">
    <property type="term" value="F:helicase activity"/>
    <property type="evidence" value="ECO:0007669"/>
    <property type="project" value="UniProtKB-KW"/>
</dbReference>
<sequence>MKAGATGRSVLPVETVLPQVAEALRRHRAVVLEAPTGSGKTTRVPPFLYRSGLLGDGQLVMLQPRRVAARACARAIADQLDSHLGDLVGYQVRFERRVSAKTRVAVVTEGILTRRFISDSLLEGVSCVVLDEFHERSIHTDTLLAFLHELRQLRDDLTIVVMSATLRGEAIAAYLGDCPIVRAEGRLFPLETSYLPLPKRHAFGEGVADALRQLFSVNDDGGHVLVFLPGVPEIERVRRFLAEGAWPAEVTCLHGSLSSEEQDRVLAPGGPRRIILATNVAETSLTIYGVSAVIDAGYHKQMTYDVFRGLNRLEMKRISLASAVQRAGRAGRQRAGRVIRLWDPTQQALLEAEERAEIHRVDLCDHLLPIIDFHGPNLADFPFFEPPAAASLDESLKVLHMLGALDPAGRLTEKGRTMTAFPLHPRLASMAAFAAEHGGLEHALALCAVLPELPREDHRGLPEHVEDFRVWLADPRGRPPFPGARTAQRGLRQLERLAKKTWPRAKARANLRDEDLALWLLQGYPDRLFRVTAPGAAVGGGGRGVTLPNDHLKVGQLFLALELRDGKGGARAGRIVPVAATWLDAYLEVETRLVAVYDPRRQAVVGKRQRWVGDFLVGEKEGVKVDDVAVAEALADAAGADWERVFQPDDRAKRLLCRLQLAHQHLADDTDWPAVDPPGLQALLRDHCFGKRSLADLRKLNWYDLLLQQVPWSARELLDRELPEKLTVPSGSRITVDYEAALGPAGRPILAARIQEMFGLQQTPRLARGRLPVLCHLLAPSRRPVQVTEDLANFWRSGYAEVRKELRARYAKHYWPENPLEAEAIRGVRPRKK</sequence>
<evidence type="ECO:0000256" key="1">
    <source>
        <dbReference type="ARBA" id="ARBA00022741"/>
    </source>
</evidence>
<dbReference type="PROSITE" id="PS51194">
    <property type="entry name" value="HELICASE_CTER"/>
    <property type="match status" value="1"/>
</dbReference>
<dbReference type="InterPro" id="IPR011545">
    <property type="entry name" value="DEAD/DEAH_box_helicase_dom"/>
</dbReference>
<reference evidence="7" key="1">
    <citation type="submission" date="2021-03" db="EMBL/GenBank/DDBJ databases">
        <authorList>
            <person name="Wang G."/>
        </authorList>
    </citation>
    <scope>NUCLEOTIDE SEQUENCE</scope>
    <source>
        <strain evidence="7">KCTC 12899</strain>
    </source>
</reference>
<feature type="domain" description="Helicase C-terminal" evidence="6">
    <location>
        <begin position="210"/>
        <end position="379"/>
    </location>
</feature>
<keyword evidence="8" id="KW-1185">Reference proteome</keyword>
<dbReference type="PIRSF" id="PIRSF005496">
    <property type="entry name" value="ATP_hel_hrpB"/>
    <property type="match status" value="1"/>
</dbReference>
<dbReference type="Proteomes" id="UP000664417">
    <property type="component" value="Unassembled WGS sequence"/>
</dbReference>
<evidence type="ECO:0000256" key="4">
    <source>
        <dbReference type="ARBA" id="ARBA00022840"/>
    </source>
</evidence>
<accession>A0A8J7QEU2</accession>
<dbReference type="SMART" id="SM00847">
    <property type="entry name" value="HA2"/>
    <property type="match status" value="1"/>
</dbReference>
<evidence type="ECO:0000313" key="8">
    <source>
        <dbReference type="Proteomes" id="UP000664417"/>
    </source>
</evidence>
<dbReference type="GO" id="GO:0016787">
    <property type="term" value="F:hydrolase activity"/>
    <property type="evidence" value="ECO:0007669"/>
    <property type="project" value="UniProtKB-KW"/>
</dbReference>
<dbReference type="InterPro" id="IPR027417">
    <property type="entry name" value="P-loop_NTPase"/>
</dbReference>
<dbReference type="Gene3D" id="3.40.50.300">
    <property type="entry name" value="P-loop containing nucleotide triphosphate hydrolases"/>
    <property type="match status" value="2"/>
</dbReference>
<dbReference type="InterPro" id="IPR048333">
    <property type="entry name" value="HA2_WH"/>
</dbReference>
<dbReference type="FunFam" id="3.40.50.300:FF:002125">
    <property type="entry name" value="ATP-dependent helicase HrpB"/>
    <property type="match status" value="1"/>
</dbReference>
<evidence type="ECO:0000313" key="7">
    <source>
        <dbReference type="EMBL" id="MBO1317065.1"/>
    </source>
</evidence>
<keyword evidence="1" id="KW-0547">Nucleotide-binding</keyword>
<dbReference type="PANTHER" id="PTHR43519:SF1">
    <property type="entry name" value="ATP-DEPENDENT RNA HELICASE HRPB"/>
    <property type="match status" value="1"/>
</dbReference>
<dbReference type="EMBL" id="JAFREP010000001">
    <property type="protein sequence ID" value="MBO1317065.1"/>
    <property type="molecule type" value="Genomic_DNA"/>
</dbReference>